<dbReference type="Gramene" id="rna22319">
    <property type="protein sequence ID" value="RHN60097.1"/>
    <property type="gene ID" value="gene22319"/>
</dbReference>
<evidence type="ECO:0000256" key="1">
    <source>
        <dbReference type="SAM" id="Coils"/>
    </source>
</evidence>
<proteinExistence type="predicted"/>
<dbReference type="AlphaFoldDB" id="A0A396IB91"/>
<dbReference type="Proteomes" id="UP000265566">
    <property type="component" value="Chromosome 4"/>
</dbReference>
<feature type="region of interest" description="Disordered" evidence="2">
    <location>
        <begin position="337"/>
        <end position="398"/>
    </location>
</feature>
<organism evidence="3 4">
    <name type="scientific">Medicago truncatula</name>
    <name type="common">Barrel medic</name>
    <name type="synonym">Medicago tribuloides</name>
    <dbReference type="NCBI Taxonomy" id="3880"/>
    <lineage>
        <taxon>Eukaryota</taxon>
        <taxon>Viridiplantae</taxon>
        <taxon>Streptophyta</taxon>
        <taxon>Embryophyta</taxon>
        <taxon>Tracheophyta</taxon>
        <taxon>Spermatophyta</taxon>
        <taxon>Magnoliopsida</taxon>
        <taxon>eudicotyledons</taxon>
        <taxon>Gunneridae</taxon>
        <taxon>Pentapetalae</taxon>
        <taxon>rosids</taxon>
        <taxon>fabids</taxon>
        <taxon>Fabales</taxon>
        <taxon>Fabaceae</taxon>
        <taxon>Papilionoideae</taxon>
        <taxon>50 kb inversion clade</taxon>
        <taxon>NPAAA clade</taxon>
        <taxon>Hologalegina</taxon>
        <taxon>IRL clade</taxon>
        <taxon>Trifolieae</taxon>
        <taxon>Medicago</taxon>
    </lineage>
</organism>
<evidence type="ECO:0000313" key="3">
    <source>
        <dbReference type="EMBL" id="RHN60097.1"/>
    </source>
</evidence>
<keyword evidence="1" id="KW-0175">Coiled coil</keyword>
<feature type="region of interest" description="Disordered" evidence="2">
    <location>
        <begin position="432"/>
        <end position="464"/>
    </location>
</feature>
<gene>
    <name evidence="3" type="ORF">MtrunA17_Chr4g0021661</name>
</gene>
<name>A0A396IB91_MEDTR</name>
<sequence>MTDFPPISKEENPEVLYQFIYAHFKNTGEIISYASIPDKMGGGPLKVKGKRTKISEDVAAPKPKRTKVPKAEASKASNTASDSEEVIQKKRTEKPEVQDAAREAALREKEAVKEATEEWVNEEEEEDVLEPKKKKEKQSKEIVSPMMVVTPEMAQMAKEYADNAIAKKKQLKQQYILERDEKLKAAGMVEINPLSAEKDAEILALTAEVEDQTMKEATDLLQGALKGKGISEAAGSEAHHSGNTSDQKAYVNTQTLPSSPSLSSSTTESDFDFIPLNQKIRKPRRISKTSSFEPSNVDEVQIGLSQRRIEIYKKLPADHFFQPPIIEALNMIPANASAEPTSSQIPSSNKPQPSSPSTLFSLEKHFGGEMSKTPQKASETVPEKTVLENQQPPRSVIEEEPEVHVELQNQTQNNSKTQPEIQPEIIINQQTQNETANEQHQAPELSSKLNQHTNSDKSSSSSQTIIIQQPLPNILESECIDNELLRIRDEVKELILLRKVPILSIHYEDQWMNLKKNVAELLDKISQKCLRTQAIVLKRHLAAIHRAEKAKGPLLCLANAPFFSESEYVTREDKLFQQLKQKLLSTQAEAQAKENEFQKMK</sequence>
<evidence type="ECO:0000256" key="2">
    <source>
        <dbReference type="SAM" id="MobiDB-lite"/>
    </source>
</evidence>
<comment type="caution">
    <text evidence="3">The sequence shown here is derived from an EMBL/GenBank/DDBJ whole genome shotgun (WGS) entry which is preliminary data.</text>
</comment>
<feature type="compositionally biased region" description="Polar residues" evidence="2">
    <location>
        <begin position="447"/>
        <end position="457"/>
    </location>
</feature>
<feature type="region of interest" description="Disordered" evidence="2">
    <location>
        <begin position="35"/>
        <end position="140"/>
    </location>
</feature>
<dbReference type="Gene3D" id="6.10.250.1270">
    <property type="match status" value="1"/>
</dbReference>
<reference evidence="4" key="1">
    <citation type="journal article" date="2018" name="Nat. Plants">
        <title>Whole-genome landscape of Medicago truncatula symbiotic genes.</title>
        <authorList>
            <person name="Pecrix Y."/>
            <person name="Staton S.E."/>
            <person name="Sallet E."/>
            <person name="Lelandais-Briere C."/>
            <person name="Moreau S."/>
            <person name="Carrere S."/>
            <person name="Blein T."/>
            <person name="Jardinaud M.F."/>
            <person name="Latrasse D."/>
            <person name="Zouine M."/>
            <person name="Zahm M."/>
            <person name="Kreplak J."/>
            <person name="Mayjonade B."/>
            <person name="Satge C."/>
            <person name="Perez M."/>
            <person name="Cauet S."/>
            <person name="Marande W."/>
            <person name="Chantry-Darmon C."/>
            <person name="Lopez-Roques C."/>
            <person name="Bouchez O."/>
            <person name="Berard A."/>
            <person name="Debelle F."/>
            <person name="Munos S."/>
            <person name="Bendahmane A."/>
            <person name="Berges H."/>
            <person name="Niebel A."/>
            <person name="Buitink J."/>
            <person name="Frugier F."/>
            <person name="Benhamed M."/>
            <person name="Crespi M."/>
            <person name="Gouzy J."/>
            <person name="Gamas P."/>
        </authorList>
    </citation>
    <scope>NUCLEOTIDE SEQUENCE [LARGE SCALE GENOMIC DNA]</scope>
    <source>
        <strain evidence="4">cv. Jemalong A17</strain>
    </source>
</reference>
<evidence type="ECO:0000313" key="4">
    <source>
        <dbReference type="Proteomes" id="UP000265566"/>
    </source>
</evidence>
<protein>
    <submittedName>
        <fullName evidence="3">Uncharacterized protein</fullName>
    </submittedName>
</protein>
<feature type="compositionally biased region" description="Basic and acidic residues" evidence="2">
    <location>
        <begin position="86"/>
        <end position="116"/>
    </location>
</feature>
<feature type="compositionally biased region" description="Low complexity" evidence="2">
    <location>
        <begin position="342"/>
        <end position="357"/>
    </location>
</feature>
<dbReference type="EMBL" id="PSQE01000004">
    <property type="protein sequence ID" value="RHN60097.1"/>
    <property type="molecule type" value="Genomic_DNA"/>
</dbReference>
<feature type="coiled-coil region" evidence="1">
    <location>
        <begin position="154"/>
        <end position="181"/>
    </location>
</feature>
<feature type="compositionally biased region" description="Acidic residues" evidence="2">
    <location>
        <begin position="117"/>
        <end position="128"/>
    </location>
</feature>
<accession>A0A396IB91</accession>